<dbReference type="Proteomes" id="UP000053029">
    <property type="component" value="Unassembled WGS sequence"/>
</dbReference>
<gene>
    <name evidence="1" type="ORF">Z517_05881</name>
</gene>
<dbReference type="AlphaFoldDB" id="A0A0D2H3N2"/>
<dbReference type="VEuPathDB" id="FungiDB:Z517_05881"/>
<evidence type="ECO:0000313" key="1">
    <source>
        <dbReference type="EMBL" id="KIW79269.1"/>
    </source>
</evidence>
<sequence>MLRWTADDHAYLEEAINSGDKTTINLLRFGLIVVVLDRSSLRAPEDDDRVEANANLKTASRVLDHVYAESGRRYGDVVARPPLVRETRKSKVDDEFQQLVLQIIVSPLSKISRILRGDR</sequence>
<dbReference type="RefSeq" id="XP_013283077.1">
    <property type="nucleotide sequence ID" value="XM_013427623.1"/>
</dbReference>
<evidence type="ECO:0000313" key="2">
    <source>
        <dbReference type="Proteomes" id="UP000053029"/>
    </source>
</evidence>
<keyword evidence="2" id="KW-1185">Reference proteome</keyword>
<organism evidence="1 2">
    <name type="scientific">Fonsecaea pedrosoi CBS 271.37</name>
    <dbReference type="NCBI Taxonomy" id="1442368"/>
    <lineage>
        <taxon>Eukaryota</taxon>
        <taxon>Fungi</taxon>
        <taxon>Dikarya</taxon>
        <taxon>Ascomycota</taxon>
        <taxon>Pezizomycotina</taxon>
        <taxon>Eurotiomycetes</taxon>
        <taxon>Chaetothyriomycetidae</taxon>
        <taxon>Chaetothyriales</taxon>
        <taxon>Herpotrichiellaceae</taxon>
        <taxon>Fonsecaea</taxon>
    </lineage>
</organism>
<protein>
    <submittedName>
        <fullName evidence="1">Unplaced genomic scaffold supercont1.4, whole genome shotgun sequence</fullName>
    </submittedName>
</protein>
<accession>A0A0D2H3N2</accession>
<dbReference type="HOGENOM" id="CLU_2061541_0_0_1"/>
<reference evidence="1 2" key="1">
    <citation type="submission" date="2015-01" db="EMBL/GenBank/DDBJ databases">
        <title>The Genome Sequence of Fonsecaea pedrosoi CBS 271.37.</title>
        <authorList>
            <consortium name="The Broad Institute Genomics Platform"/>
            <person name="Cuomo C."/>
            <person name="de Hoog S."/>
            <person name="Gorbushina A."/>
            <person name="Stielow B."/>
            <person name="Teixiera M."/>
            <person name="Abouelleil A."/>
            <person name="Chapman S.B."/>
            <person name="Priest M."/>
            <person name="Young S.K."/>
            <person name="Wortman J."/>
            <person name="Nusbaum C."/>
            <person name="Birren B."/>
        </authorList>
    </citation>
    <scope>NUCLEOTIDE SEQUENCE [LARGE SCALE GENOMIC DNA]</scope>
    <source>
        <strain evidence="1 2">CBS 271.37</strain>
    </source>
</reference>
<dbReference type="STRING" id="1442368.A0A0D2H3N2"/>
<proteinExistence type="predicted"/>
<name>A0A0D2H3N2_9EURO</name>
<dbReference type="EMBL" id="KN846972">
    <property type="protein sequence ID" value="KIW79269.1"/>
    <property type="molecule type" value="Genomic_DNA"/>
</dbReference>
<dbReference type="GeneID" id="25305371"/>